<feature type="active site" description="Proton donor" evidence="3">
    <location>
        <position position="550"/>
    </location>
</feature>
<feature type="binding site" evidence="4">
    <location>
        <begin position="596"/>
        <end position="597"/>
    </location>
    <ligand>
        <name>FAD</name>
        <dbReference type="ChEBI" id="CHEBI:57692"/>
    </ligand>
</feature>
<keyword evidence="4" id="KW-0285">Flavoprotein</keyword>
<dbReference type="Pfam" id="PF05199">
    <property type="entry name" value="GMC_oxred_C"/>
    <property type="match status" value="1"/>
</dbReference>
<keyword evidence="5" id="KW-0732">Signal</keyword>
<dbReference type="InterPro" id="IPR000172">
    <property type="entry name" value="GMC_OxRdtase_N"/>
</dbReference>
<keyword evidence="9" id="KW-1185">Reference proteome</keyword>
<keyword evidence="2" id="KW-0325">Glycoprotein</keyword>
<evidence type="ECO:0000313" key="9">
    <source>
        <dbReference type="Proteomes" id="UP000481858"/>
    </source>
</evidence>
<gene>
    <name evidence="8" type="ORF">GQX73_g7375</name>
</gene>
<reference evidence="8 9" key="1">
    <citation type="submission" date="2019-12" db="EMBL/GenBank/DDBJ databases">
        <title>Draft genome sequence of the ascomycete Xylaria multiplex DSM 110363.</title>
        <authorList>
            <person name="Buettner E."/>
            <person name="Kellner H."/>
        </authorList>
    </citation>
    <scope>NUCLEOTIDE SEQUENCE [LARGE SCALE GENOMIC DNA]</scope>
    <source>
        <strain evidence="8 9">DSM 110363</strain>
    </source>
</reference>
<keyword evidence="4" id="KW-0274">FAD</keyword>
<dbReference type="Gene3D" id="3.30.560.10">
    <property type="entry name" value="Glucose Oxidase, domain 3"/>
    <property type="match status" value="1"/>
</dbReference>
<comment type="similarity">
    <text evidence="1">Belongs to the GMC oxidoreductase family.</text>
</comment>
<dbReference type="InterPro" id="IPR007867">
    <property type="entry name" value="GMC_OxRtase_C"/>
</dbReference>
<dbReference type="InParanoid" id="A0A7C8IQ44"/>
<evidence type="ECO:0000259" key="7">
    <source>
        <dbReference type="Pfam" id="PF05199"/>
    </source>
</evidence>
<evidence type="ECO:0000256" key="4">
    <source>
        <dbReference type="PIRSR" id="PIRSR000137-2"/>
    </source>
</evidence>
<feature type="signal peptide" evidence="5">
    <location>
        <begin position="1"/>
        <end position="18"/>
    </location>
</feature>
<dbReference type="Pfam" id="PF00732">
    <property type="entry name" value="GMC_oxred_N"/>
    <property type="match status" value="1"/>
</dbReference>
<evidence type="ECO:0000259" key="6">
    <source>
        <dbReference type="Pfam" id="PF00732"/>
    </source>
</evidence>
<sequence>MIVRVIQLAVALAAVAHASPAGRLLGSSFGLPGSDATYDYVIVGGGTAGLTLASRLVEQKAGSVAVVEAGSFYEVGQGNISQIPADTVFYTGKSENDTQPRTDWGYITTPQAGAFNQELHYPRAKMLGGCSGRNYMIYQRPTIGVMDKWAEAVDDNSFTFANLLPWMEKSVRFTPPNAQLRLANATPEYDVAYFANSSGPLSLTYPNFAYTFPTWGVKAFEEMGISPRPGFVDGALFGHAYSLFTIDAETQTRASSETAFLQRSLQDSNYFLYDLTMGKQIVFDGDKKATGIRVNTLGVEYTLSARKEVILSAGVIGSPQLLQASGIGPREVLEPLGVPIVSDLAGVGQGFQDHILFGVTHEIASTTVSALQNADFSAEQTRLFLEEAAGTLTNPAVDVIAFEKLPNATRASLSKRTRRILGTYPKDWPELEYITLSAYLGDFVFPLTADPDDGANYAALTTVLCAPRSRGSVNITSPDTAVHPALDPGFLTDAVDIEVAVAGFKRARAFWATQALRGYANATEAYPGSHVSSDREIADSIRRSFQTIFHGSSTCAMGVDGDPRAVVDTAGRVRGGVSGLRVVDASIFPFLPPGHPQSIVYALAEKIACDISANC</sequence>
<comment type="cofactor">
    <cofactor evidence="4">
        <name>FAD</name>
        <dbReference type="ChEBI" id="CHEBI:57692"/>
    </cofactor>
</comment>
<evidence type="ECO:0000256" key="2">
    <source>
        <dbReference type="ARBA" id="ARBA00023180"/>
    </source>
</evidence>
<feature type="chain" id="PRO_5028973175" description="Glucose-methanol-choline oxidoreductase N-terminal domain-containing protein" evidence="5">
    <location>
        <begin position="19"/>
        <end position="615"/>
    </location>
</feature>
<dbReference type="SUPFAM" id="SSF51905">
    <property type="entry name" value="FAD/NAD(P)-binding domain"/>
    <property type="match status" value="1"/>
</dbReference>
<dbReference type="AlphaFoldDB" id="A0A7C8IQ44"/>
<protein>
    <recommendedName>
        <fullName evidence="10">Glucose-methanol-choline oxidoreductase N-terminal domain-containing protein</fullName>
    </recommendedName>
</protein>
<feature type="domain" description="Glucose-methanol-choline oxidoreductase C-terminal" evidence="7">
    <location>
        <begin position="467"/>
        <end position="604"/>
    </location>
</feature>
<organism evidence="8 9">
    <name type="scientific">Xylaria multiplex</name>
    <dbReference type="NCBI Taxonomy" id="323545"/>
    <lineage>
        <taxon>Eukaryota</taxon>
        <taxon>Fungi</taxon>
        <taxon>Dikarya</taxon>
        <taxon>Ascomycota</taxon>
        <taxon>Pezizomycotina</taxon>
        <taxon>Sordariomycetes</taxon>
        <taxon>Xylariomycetidae</taxon>
        <taxon>Xylariales</taxon>
        <taxon>Xylariaceae</taxon>
        <taxon>Xylaria</taxon>
    </lineage>
</organism>
<dbReference type="Proteomes" id="UP000481858">
    <property type="component" value="Unassembled WGS sequence"/>
</dbReference>
<dbReference type="GO" id="GO:0050660">
    <property type="term" value="F:flavin adenine dinucleotide binding"/>
    <property type="evidence" value="ECO:0007669"/>
    <property type="project" value="InterPro"/>
</dbReference>
<dbReference type="PANTHER" id="PTHR11552">
    <property type="entry name" value="GLUCOSE-METHANOL-CHOLINE GMC OXIDOREDUCTASE"/>
    <property type="match status" value="1"/>
</dbReference>
<dbReference type="PIRSF" id="PIRSF000137">
    <property type="entry name" value="Alcohol_oxidase"/>
    <property type="match status" value="1"/>
</dbReference>
<accession>A0A7C8IQ44</accession>
<feature type="active site" description="Proton acceptor" evidence="3">
    <location>
        <position position="595"/>
    </location>
</feature>
<dbReference type="InterPro" id="IPR036188">
    <property type="entry name" value="FAD/NAD-bd_sf"/>
</dbReference>
<dbReference type="GO" id="GO:0044550">
    <property type="term" value="P:secondary metabolite biosynthetic process"/>
    <property type="evidence" value="ECO:0007669"/>
    <property type="project" value="TreeGrafter"/>
</dbReference>
<dbReference type="OrthoDB" id="269227at2759"/>
<evidence type="ECO:0000256" key="1">
    <source>
        <dbReference type="ARBA" id="ARBA00010790"/>
    </source>
</evidence>
<dbReference type="SUPFAM" id="SSF54373">
    <property type="entry name" value="FAD-linked reductases, C-terminal domain"/>
    <property type="match status" value="1"/>
</dbReference>
<dbReference type="Gene3D" id="3.50.50.60">
    <property type="entry name" value="FAD/NAD(P)-binding domain"/>
    <property type="match status" value="1"/>
</dbReference>
<evidence type="ECO:0000256" key="5">
    <source>
        <dbReference type="SAM" id="SignalP"/>
    </source>
</evidence>
<dbReference type="GO" id="GO:0016614">
    <property type="term" value="F:oxidoreductase activity, acting on CH-OH group of donors"/>
    <property type="evidence" value="ECO:0007669"/>
    <property type="project" value="InterPro"/>
</dbReference>
<comment type="caution">
    <text evidence="8">The sequence shown here is derived from an EMBL/GenBank/DDBJ whole genome shotgun (WGS) entry which is preliminary data.</text>
</comment>
<feature type="domain" description="Glucose-methanol-choline oxidoreductase N-terminal" evidence="6">
    <location>
        <begin position="38"/>
        <end position="355"/>
    </location>
</feature>
<evidence type="ECO:0000313" key="8">
    <source>
        <dbReference type="EMBL" id="KAF2966205.1"/>
    </source>
</evidence>
<dbReference type="EMBL" id="WUBL01000095">
    <property type="protein sequence ID" value="KAF2966205.1"/>
    <property type="molecule type" value="Genomic_DNA"/>
</dbReference>
<evidence type="ECO:0008006" key="10">
    <source>
        <dbReference type="Google" id="ProtNLM"/>
    </source>
</evidence>
<dbReference type="PANTHER" id="PTHR11552:SF138">
    <property type="entry name" value="DEHYDROGENASE PKFF-RELATED"/>
    <property type="match status" value="1"/>
</dbReference>
<proteinExistence type="inferred from homology"/>
<name>A0A7C8IQ44_9PEZI</name>
<evidence type="ECO:0000256" key="3">
    <source>
        <dbReference type="PIRSR" id="PIRSR000137-1"/>
    </source>
</evidence>
<dbReference type="InterPro" id="IPR012132">
    <property type="entry name" value="GMC_OxRdtase"/>
</dbReference>